<dbReference type="SUPFAM" id="SSF53187">
    <property type="entry name" value="Zn-dependent exopeptidases"/>
    <property type="match status" value="1"/>
</dbReference>
<evidence type="ECO:0000256" key="7">
    <source>
        <dbReference type="ARBA" id="ARBA00022833"/>
    </source>
</evidence>
<feature type="domain" description="Peptidase M20 dimerisation" evidence="11">
    <location>
        <begin position="170"/>
        <end position="277"/>
    </location>
</feature>
<evidence type="ECO:0000313" key="12">
    <source>
        <dbReference type="EMBL" id="USS89890.1"/>
    </source>
</evidence>
<dbReference type="PANTHER" id="PTHR43808">
    <property type="entry name" value="ACETYLORNITHINE DEACETYLASE"/>
    <property type="match status" value="1"/>
</dbReference>
<keyword evidence="5" id="KW-0479">Metal-binding</keyword>
<dbReference type="InterPro" id="IPR011650">
    <property type="entry name" value="Peptidase_M20_dimer"/>
</dbReference>
<dbReference type="GO" id="GO:0019877">
    <property type="term" value="P:diaminopimelate biosynthetic process"/>
    <property type="evidence" value="ECO:0007669"/>
    <property type="project" value="UniProtKB-KW"/>
</dbReference>
<accession>A0A9Q8ZQR5</accession>
<dbReference type="NCBIfam" id="NF006365">
    <property type="entry name" value="PRK08588.1"/>
    <property type="match status" value="1"/>
</dbReference>
<comment type="similarity">
    <text evidence="3">Belongs to the peptidase M20A family.</text>
</comment>
<dbReference type="InterPro" id="IPR002933">
    <property type="entry name" value="Peptidase_M20"/>
</dbReference>
<dbReference type="InterPro" id="IPR050072">
    <property type="entry name" value="Peptidase_M20A"/>
</dbReference>
<dbReference type="GO" id="GO:0046872">
    <property type="term" value="F:metal ion binding"/>
    <property type="evidence" value="ECO:0007669"/>
    <property type="project" value="UniProtKB-KW"/>
</dbReference>
<keyword evidence="10" id="KW-0170">Cobalt</keyword>
<dbReference type="CDD" id="cd08659">
    <property type="entry name" value="M20_ArgE_DapE-like"/>
    <property type="match status" value="1"/>
</dbReference>
<evidence type="ECO:0000256" key="4">
    <source>
        <dbReference type="ARBA" id="ARBA00022605"/>
    </source>
</evidence>
<dbReference type="AlphaFoldDB" id="A0A9Q8ZQR5"/>
<dbReference type="Proteomes" id="UP001055911">
    <property type="component" value="Chromosome"/>
</dbReference>
<dbReference type="SUPFAM" id="SSF55031">
    <property type="entry name" value="Bacterial exopeptidase dimerisation domain"/>
    <property type="match status" value="1"/>
</dbReference>
<sequence length="408" mass="44771">MEQQEKLAVLRQLVGFKTIGGNELAAAEYIQDLLAEHGIKSEIHDLGHQQANLIAEIGTGQKPVFTVSGHLDTVAVDEADWDTDPFELVQKDGQFYGSGVTDMKGGVAALVIAMIELHDRQVPLNGTLRLVLTAGEESDMRGSRALHAEGVMQDSDTLLIAEPTGYRTVYANKGEVDFIVTAVGKAAHSSRPNFGINAIQNLMDFLEAVKTKIEQKAEQRPDSVLGKTTFTVDIFKGGIQINAIPAKAEAQINTRIVPEYNNEAVIADFNETLDEFNATHEGEIQVKLLMNIPPVVAKSDSRLIQEIVKIATPYMQSMHYSAEEQQQGAEMLEKQGFNPFATDKLAVLSAAGGTDASELLRDKLEGANYAVFGPGNPLKMHQTNESASEQMWFDFIEIYKKLFAEYLK</sequence>
<dbReference type="Gene3D" id="3.40.630.10">
    <property type="entry name" value="Zn peptidases"/>
    <property type="match status" value="1"/>
</dbReference>
<evidence type="ECO:0000256" key="3">
    <source>
        <dbReference type="ARBA" id="ARBA00006247"/>
    </source>
</evidence>
<keyword evidence="9" id="KW-0457">Lysine biosynthesis</keyword>
<dbReference type="GO" id="GO:0016787">
    <property type="term" value="F:hydrolase activity"/>
    <property type="evidence" value="ECO:0007669"/>
    <property type="project" value="UniProtKB-KW"/>
</dbReference>
<evidence type="ECO:0000256" key="10">
    <source>
        <dbReference type="ARBA" id="ARBA00023285"/>
    </source>
</evidence>
<dbReference type="NCBIfam" id="TIGR01910">
    <property type="entry name" value="DapE-ArgE"/>
    <property type="match status" value="1"/>
</dbReference>
<keyword evidence="8" id="KW-0220">Diaminopimelate biosynthesis</keyword>
<evidence type="ECO:0000256" key="8">
    <source>
        <dbReference type="ARBA" id="ARBA00022915"/>
    </source>
</evidence>
<evidence type="ECO:0000256" key="2">
    <source>
        <dbReference type="ARBA" id="ARBA00001947"/>
    </source>
</evidence>
<keyword evidence="4" id="KW-0028">Amino-acid biosynthesis</keyword>
<evidence type="ECO:0000256" key="5">
    <source>
        <dbReference type="ARBA" id="ARBA00022723"/>
    </source>
</evidence>
<evidence type="ECO:0000256" key="9">
    <source>
        <dbReference type="ARBA" id="ARBA00023154"/>
    </source>
</evidence>
<evidence type="ECO:0000256" key="1">
    <source>
        <dbReference type="ARBA" id="ARBA00001941"/>
    </source>
</evidence>
<evidence type="ECO:0000313" key="13">
    <source>
        <dbReference type="Proteomes" id="UP001055911"/>
    </source>
</evidence>
<dbReference type="Gene3D" id="3.30.70.360">
    <property type="match status" value="1"/>
</dbReference>
<comment type="cofactor">
    <cofactor evidence="1">
        <name>Co(2+)</name>
        <dbReference type="ChEBI" id="CHEBI:48828"/>
    </cofactor>
</comment>
<dbReference type="GO" id="GO:0009085">
    <property type="term" value="P:lysine biosynthetic process"/>
    <property type="evidence" value="ECO:0007669"/>
    <property type="project" value="UniProtKB-KW"/>
</dbReference>
<protein>
    <submittedName>
        <fullName evidence="12">ArgE/DapE family deacylase</fullName>
    </submittedName>
</protein>
<gene>
    <name evidence="12" type="ORF">M3M40_03730</name>
</gene>
<dbReference type="Pfam" id="PF07687">
    <property type="entry name" value="M20_dimer"/>
    <property type="match status" value="1"/>
</dbReference>
<name>A0A9Q8ZQR5_9LACO</name>
<evidence type="ECO:0000259" key="11">
    <source>
        <dbReference type="Pfam" id="PF07687"/>
    </source>
</evidence>
<reference evidence="12" key="1">
    <citation type="submission" date="2022-05" db="EMBL/GenBank/DDBJ databases">
        <authorList>
            <person name="Oliphant S.A."/>
            <person name="Watson-Haigh N.S."/>
            <person name="Sumby K.M."/>
            <person name="Gardner J.M."/>
            <person name="Jiranek V."/>
        </authorList>
    </citation>
    <scope>NUCLEOTIDE SEQUENCE</scope>
    <source>
        <strain evidence="12">KI4_B1</strain>
    </source>
</reference>
<evidence type="ECO:0000256" key="6">
    <source>
        <dbReference type="ARBA" id="ARBA00022801"/>
    </source>
</evidence>
<dbReference type="InterPro" id="IPR036264">
    <property type="entry name" value="Bact_exopeptidase_dim_dom"/>
</dbReference>
<dbReference type="RefSeq" id="WP_252767436.1">
    <property type="nucleotide sequence ID" value="NZ_CP097119.1"/>
</dbReference>
<keyword evidence="7" id="KW-0862">Zinc</keyword>
<proteinExistence type="inferred from homology"/>
<dbReference type="Pfam" id="PF01546">
    <property type="entry name" value="Peptidase_M20"/>
    <property type="match status" value="1"/>
</dbReference>
<organism evidence="12 13">
    <name type="scientific">Fructilactobacillus cliffordii</name>
    <dbReference type="NCBI Taxonomy" id="2940299"/>
    <lineage>
        <taxon>Bacteria</taxon>
        <taxon>Bacillati</taxon>
        <taxon>Bacillota</taxon>
        <taxon>Bacilli</taxon>
        <taxon>Lactobacillales</taxon>
        <taxon>Lactobacillaceae</taxon>
        <taxon>Fructilactobacillus</taxon>
    </lineage>
</organism>
<comment type="cofactor">
    <cofactor evidence="2">
        <name>Zn(2+)</name>
        <dbReference type="ChEBI" id="CHEBI:29105"/>
    </cofactor>
</comment>
<keyword evidence="13" id="KW-1185">Reference proteome</keyword>
<dbReference type="PANTHER" id="PTHR43808:SF8">
    <property type="entry name" value="PEPTIDASE M20 DIMERISATION DOMAIN-CONTAINING PROTEIN"/>
    <property type="match status" value="1"/>
</dbReference>
<dbReference type="InterPro" id="IPR010182">
    <property type="entry name" value="ArgE/DapE"/>
</dbReference>
<keyword evidence="6" id="KW-0378">Hydrolase</keyword>
<dbReference type="EMBL" id="CP097119">
    <property type="protein sequence ID" value="USS89890.1"/>
    <property type="molecule type" value="Genomic_DNA"/>
</dbReference>